<dbReference type="EMBL" id="CP069483">
    <property type="protein sequence ID" value="QRO80279.1"/>
    <property type="molecule type" value="Genomic_DNA"/>
</dbReference>
<name>A0A892IHK4_9BURK</name>
<dbReference type="Gene3D" id="3.40.50.10540">
    <property type="entry name" value="Crotonobetainyl-coa:carnitine coa-transferase, domain 1"/>
    <property type="match status" value="1"/>
</dbReference>
<dbReference type="Proteomes" id="UP000625568">
    <property type="component" value="Chromosome 2"/>
</dbReference>
<evidence type="ECO:0000313" key="2">
    <source>
        <dbReference type="EMBL" id="QRO80279.1"/>
    </source>
</evidence>
<dbReference type="PANTHER" id="PTHR48207">
    <property type="entry name" value="SUCCINATE--HYDROXYMETHYLGLUTARATE COA-TRANSFERASE"/>
    <property type="match status" value="1"/>
</dbReference>
<reference evidence="2 3" key="1">
    <citation type="submission" date="2021-02" db="EMBL/GenBank/DDBJ databases">
        <title>FDA dAtabase for Regulatory Grade micrObial Sequences (FDA-ARGOS): Supporting development and validation of Infectious Disease Dx tests.</title>
        <authorList>
            <person name="Minogue T."/>
            <person name="Wolcott M."/>
            <person name="Wasieloski L."/>
            <person name="Aguilar W."/>
            <person name="Moore D."/>
            <person name="Jaissle J."/>
            <person name="Tallon L."/>
            <person name="Sadzewicz L."/>
            <person name="Zhao X."/>
            <person name="Boylan J."/>
            <person name="Ott S."/>
            <person name="Bowen H."/>
            <person name="Vavikolanu K."/>
            <person name="Mehta A."/>
            <person name="Aluvathingal J."/>
            <person name="Nadendla S."/>
            <person name="Yan Y."/>
            <person name="Sichtig H."/>
        </authorList>
    </citation>
    <scope>NUCLEOTIDE SEQUENCE [LARGE SCALE GENOMIC DNA]</scope>
    <source>
        <strain evidence="2 3">FDAARGOS_1272</strain>
    </source>
</reference>
<dbReference type="PANTHER" id="PTHR48207:SF3">
    <property type="entry name" value="SUCCINATE--HYDROXYMETHYLGLUTARATE COA-TRANSFERASE"/>
    <property type="match status" value="1"/>
</dbReference>
<organism evidence="2 3">
    <name type="scientific">Burkholderia dolosa</name>
    <dbReference type="NCBI Taxonomy" id="152500"/>
    <lineage>
        <taxon>Bacteria</taxon>
        <taxon>Pseudomonadati</taxon>
        <taxon>Pseudomonadota</taxon>
        <taxon>Betaproteobacteria</taxon>
        <taxon>Burkholderiales</taxon>
        <taxon>Burkholderiaceae</taxon>
        <taxon>Burkholderia</taxon>
        <taxon>Burkholderia cepacia complex</taxon>
    </lineage>
</organism>
<keyword evidence="3" id="KW-1185">Reference proteome</keyword>
<sequence length="399" mass="43306">MSQTHSNMRPLSGVTVLDLTHVLSGPFCTMILADLGARVIKIERPDSGDEAREFGPFVDVEDGTASGYFFSVNRGKESIVLDLKVARDRFIFQRMLEQADILVENFKPGVMDRLGLGWKALSEAHPRLVMCSVSGFGQTGPYRALPAYDLVVQAMGGIMSLTGPDGGPAVRVGTSIGDLCAGLYAAIGILAALHEREHTGRGSYVDVAMLDVQVAMLENAIVRYQVDGRAPEPIGARHPSVSPFGAFHAKDGPLMIAVGSDAMFEQFCLSLGWPEGRCDSRFHTNASRNAHLDELTAEIEVRLRQATVDEWLVKLQAEGIPCSPLNDVGQVLRDPQLRARDMFVDLPIAKDVNLTVAGSPLRFADHAPPAYHRAPRLGEHSDALIAEFCPEYAEMRGAA</sequence>
<evidence type="ECO:0000313" key="3">
    <source>
        <dbReference type="Proteomes" id="UP000625568"/>
    </source>
</evidence>
<protein>
    <submittedName>
        <fullName evidence="2">CoA transferase</fullName>
    </submittedName>
</protein>
<dbReference type="InterPro" id="IPR023606">
    <property type="entry name" value="CoA-Trfase_III_dom_1_sf"/>
</dbReference>
<dbReference type="InterPro" id="IPR044855">
    <property type="entry name" value="CoA-Trfase_III_dom3_sf"/>
</dbReference>
<dbReference type="RefSeq" id="WP_006765717.1">
    <property type="nucleotide sequence ID" value="NZ_CABVPR010000029.1"/>
</dbReference>
<keyword evidence="1 2" id="KW-0808">Transferase</keyword>
<accession>A0A892IHK4</accession>
<dbReference type="GeneID" id="93130219"/>
<evidence type="ECO:0000256" key="1">
    <source>
        <dbReference type="ARBA" id="ARBA00022679"/>
    </source>
</evidence>
<dbReference type="Gene3D" id="3.30.1540.10">
    <property type="entry name" value="formyl-coa transferase, domain 3"/>
    <property type="match status" value="1"/>
</dbReference>
<dbReference type="SUPFAM" id="SSF89796">
    <property type="entry name" value="CoA-transferase family III (CaiB/BaiF)"/>
    <property type="match status" value="1"/>
</dbReference>
<proteinExistence type="predicted"/>
<dbReference type="GO" id="GO:0008410">
    <property type="term" value="F:CoA-transferase activity"/>
    <property type="evidence" value="ECO:0007669"/>
    <property type="project" value="TreeGrafter"/>
</dbReference>
<gene>
    <name evidence="2" type="ORF">I6K02_18230</name>
</gene>
<dbReference type="InterPro" id="IPR003673">
    <property type="entry name" value="CoA-Trfase_fam_III"/>
</dbReference>
<dbReference type="InterPro" id="IPR050483">
    <property type="entry name" value="CoA-transferase_III_domain"/>
</dbReference>
<dbReference type="AlphaFoldDB" id="A0A892IHK4"/>
<dbReference type="Pfam" id="PF02515">
    <property type="entry name" value="CoA_transf_3"/>
    <property type="match status" value="1"/>
</dbReference>